<dbReference type="AlphaFoldDB" id="A0A2T4H6K2"/>
<dbReference type="EMBL" id="PVEM01000001">
    <property type="protein sequence ID" value="PTD11450.1"/>
    <property type="molecule type" value="Genomic_DNA"/>
</dbReference>
<feature type="compositionally biased region" description="Polar residues" evidence="1">
    <location>
        <begin position="251"/>
        <end position="274"/>
    </location>
</feature>
<keyword evidence="3" id="KW-0732">Signal</keyword>
<keyword evidence="2" id="KW-1133">Transmembrane helix</keyword>
<evidence type="ECO:0000313" key="5">
    <source>
        <dbReference type="Proteomes" id="UP000241587"/>
    </source>
</evidence>
<dbReference type="Proteomes" id="UP000241587">
    <property type="component" value="Unassembled WGS sequence"/>
</dbReference>
<feature type="transmembrane region" description="Helical" evidence="2">
    <location>
        <begin position="309"/>
        <end position="334"/>
    </location>
</feature>
<accession>A0A2T4H6K2</accession>
<feature type="signal peptide" evidence="3">
    <location>
        <begin position="1"/>
        <end position="23"/>
    </location>
</feature>
<feature type="compositionally biased region" description="Basic and acidic residues" evidence="1">
    <location>
        <begin position="199"/>
        <end position="208"/>
    </location>
</feature>
<organism evidence="4 5">
    <name type="scientific">Fusarium culmorum</name>
    <dbReference type="NCBI Taxonomy" id="5516"/>
    <lineage>
        <taxon>Eukaryota</taxon>
        <taxon>Fungi</taxon>
        <taxon>Dikarya</taxon>
        <taxon>Ascomycota</taxon>
        <taxon>Pezizomycotina</taxon>
        <taxon>Sordariomycetes</taxon>
        <taxon>Hypocreomycetidae</taxon>
        <taxon>Hypocreales</taxon>
        <taxon>Nectriaceae</taxon>
        <taxon>Fusarium</taxon>
    </lineage>
</organism>
<comment type="caution">
    <text evidence="4">The sequence shown here is derived from an EMBL/GenBank/DDBJ whole genome shotgun (WGS) entry which is preliminary data.</text>
</comment>
<name>A0A2T4H6K2_FUSCU</name>
<dbReference type="OrthoDB" id="194358at2759"/>
<evidence type="ECO:0000256" key="2">
    <source>
        <dbReference type="SAM" id="Phobius"/>
    </source>
</evidence>
<keyword evidence="2" id="KW-0472">Membrane</keyword>
<keyword evidence="2" id="KW-0812">Transmembrane</keyword>
<gene>
    <name evidence="4" type="ORF">FCULG_00004547</name>
</gene>
<reference evidence="4 5" key="1">
    <citation type="submission" date="2018-02" db="EMBL/GenBank/DDBJ databases">
        <title>Fusarium culmorum secondary metabolites in fungal-bacterial-plant interactions.</title>
        <authorList>
            <person name="Schmidt R."/>
        </authorList>
    </citation>
    <scope>NUCLEOTIDE SEQUENCE [LARGE SCALE GENOMIC DNA]</scope>
    <source>
        <strain evidence="4 5">PV</strain>
    </source>
</reference>
<feature type="transmembrane region" description="Helical" evidence="2">
    <location>
        <begin position="66"/>
        <end position="84"/>
    </location>
</feature>
<evidence type="ECO:0000313" key="4">
    <source>
        <dbReference type="EMBL" id="PTD11450.1"/>
    </source>
</evidence>
<feature type="region of interest" description="Disordered" evidence="1">
    <location>
        <begin position="190"/>
        <end position="285"/>
    </location>
</feature>
<keyword evidence="5" id="KW-1185">Reference proteome</keyword>
<feature type="compositionally biased region" description="Polar residues" evidence="1">
    <location>
        <begin position="217"/>
        <end position="233"/>
    </location>
</feature>
<evidence type="ECO:0000256" key="1">
    <source>
        <dbReference type="SAM" id="MobiDB-lite"/>
    </source>
</evidence>
<protein>
    <submittedName>
        <fullName evidence="4">Uncharacterized protein</fullName>
    </submittedName>
</protein>
<feature type="chain" id="PRO_5015567127" evidence="3">
    <location>
        <begin position="24"/>
        <end position="355"/>
    </location>
</feature>
<proteinExistence type="predicted"/>
<sequence>MSTVRTLHLSVALLLLSATTAFAADNEKDNTDLLLNVFSDIGPILALFGEQFARQFLSETFTWEDHIIFACIPLGIITAISGAIRVQGGGLFKAAIGRARENHAAAEIEYMSSTSTEVCELYNGEGIVRTMGKPYIGQIIVCPDQFPNGDSCGIHTLETATKGGIMNFQVCQLESRPRLFKCFGRSSTSIDVKTNHTNPETDQRRDLENGMTGEQDALSSDRQGTRRATSTEQDIPLRQLSEHSGRRQSRQETLLNGRSSPSRQNTSRTPAQNGHKTEKKNPWLTLKSPNLQLNIPCKDVSEKKHSTHLILAAIVALIMQAGLLAIAVSTVYFISGFEPEPWGSLVISVVPFFFF</sequence>
<evidence type="ECO:0000256" key="3">
    <source>
        <dbReference type="SAM" id="SignalP"/>
    </source>
</evidence>